<evidence type="ECO:0000256" key="2">
    <source>
        <dbReference type="ARBA" id="ARBA00022723"/>
    </source>
</evidence>
<name>E4WUB4_OIKDI</name>
<feature type="binding site" evidence="4">
    <location>
        <position position="160"/>
    </location>
    <ligand>
        <name>Fe cation</name>
        <dbReference type="ChEBI" id="CHEBI:24875"/>
        <note>catalytic</note>
    </ligand>
</feature>
<evidence type="ECO:0000313" key="5">
    <source>
        <dbReference type="EMBL" id="CBY07038.1"/>
    </source>
</evidence>
<evidence type="ECO:0000256" key="4">
    <source>
        <dbReference type="PIRSR" id="PIRSR604294-1"/>
    </source>
</evidence>
<dbReference type="OrthoDB" id="407010at2759"/>
<feature type="binding site" evidence="4">
    <location>
        <position position="88"/>
    </location>
    <ligand>
        <name>Fe cation</name>
        <dbReference type="ChEBI" id="CHEBI:24875"/>
        <note>catalytic</note>
    </ligand>
</feature>
<dbReference type="Proteomes" id="UP000001307">
    <property type="component" value="Unassembled WGS sequence"/>
</dbReference>
<evidence type="ECO:0000313" key="6">
    <source>
        <dbReference type="Proteomes" id="UP000001307"/>
    </source>
</evidence>
<proteinExistence type="inferred from homology"/>
<accession>E4WUB4</accession>
<dbReference type="Pfam" id="PF03055">
    <property type="entry name" value="RPE65"/>
    <property type="match status" value="1"/>
</dbReference>
<dbReference type="GO" id="GO:0016702">
    <property type="term" value="F:oxidoreductase activity, acting on single donors with incorporation of molecular oxygen, incorporation of two atoms of oxygen"/>
    <property type="evidence" value="ECO:0007669"/>
    <property type="project" value="InterPro"/>
</dbReference>
<organism evidence="5">
    <name type="scientific">Oikopleura dioica</name>
    <name type="common">Tunicate</name>
    <dbReference type="NCBI Taxonomy" id="34765"/>
    <lineage>
        <taxon>Eukaryota</taxon>
        <taxon>Metazoa</taxon>
        <taxon>Chordata</taxon>
        <taxon>Tunicata</taxon>
        <taxon>Appendicularia</taxon>
        <taxon>Copelata</taxon>
        <taxon>Oikopleuridae</taxon>
        <taxon>Oikopleura</taxon>
    </lineage>
</organism>
<comment type="cofactor">
    <cofactor evidence="4">
        <name>Fe(2+)</name>
        <dbReference type="ChEBI" id="CHEBI:29033"/>
    </cofactor>
    <text evidence="4">Binds 1 Fe(2+) ion per subunit.</text>
</comment>
<protein>
    <submittedName>
        <fullName evidence="5">Uncharacterized protein</fullName>
    </submittedName>
</protein>
<feature type="binding site" evidence="4">
    <location>
        <position position="13"/>
    </location>
    <ligand>
        <name>Fe cation</name>
        <dbReference type="ChEBI" id="CHEBI:24875"/>
        <note>catalytic</note>
    </ligand>
</feature>
<dbReference type="AlphaFoldDB" id="E4WUB4"/>
<keyword evidence="3 4" id="KW-0408">Iron</keyword>
<dbReference type="GO" id="GO:0046872">
    <property type="term" value="F:metal ion binding"/>
    <property type="evidence" value="ECO:0007669"/>
    <property type="project" value="UniProtKB-KW"/>
</dbReference>
<evidence type="ECO:0000256" key="1">
    <source>
        <dbReference type="ARBA" id="ARBA00006787"/>
    </source>
</evidence>
<gene>
    <name evidence="5" type="ORF">GSOID_T00006120001</name>
</gene>
<comment type="similarity">
    <text evidence="1">Belongs to the carotenoid oxygenase family.</text>
</comment>
<evidence type="ECO:0000256" key="3">
    <source>
        <dbReference type="ARBA" id="ARBA00023004"/>
    </source>
</evidence>
<dbReference type="InterPro" id="IPR004294">
    <property type="entry name" value="Carotenoid_Oase"/>
</dbReference>
<sequence length="281" mass="32461">MPKGLTFATVLAHGAFDENGDYWTMSVAIDLPEYAFTPKTVYVVIKFKDAQNLPLGAMVDPAQILQSMEFASYLYNENPRDSSVRYFHMFAASGDFFVLPMNSMELDAIKTLDSCRVGEPPMEMMQYDDSLNGYFKIFSKEKMEWFPVRFETNTDFMQLHMIQAVFDEEKNLIKLDTLQTGNADILKEFTVTNINVTGDALIDMYSKLVPYGEPVRYIFDLSEKDEPVTISVSSEKLFDDDMVNFPVYSLGGIDFPMFCFQNYYCKIFKYIFFSNFEDMED</sequence>
<dbReference type="InParanoid" id="E4WUB4"/>
<keyword evidence="6" id="KW-1185">Reference proteome</keyword>
<dbReference type="EMBL" id="FN653016">
    <property type="protein sequence ID" value="CBY07038.1"/>
    <property type="molecule type" value="Genomic_DNA"/>
</dbReference>
<keyword evidence="2 4" id="KW-0479">Metal-binding</keyword>
<reference evidence="5" key="1">
    <citation type="journal article" date="2010" name="Science">
        <title>Plasticity of animal genome architecture unmasked by rapid evolution of a pelagic tunicate.</title>
        <authorList>
            <person name="Denoeud F."/>
            <person name="Henriet S."/>
            <person name="Mungpakdee S."/>
            <person name="Aury J.M."/>
            <person name="Da Silva C."/>
            <person name="Brinkmann H."/>
            <person name="Mikhaleva J."/>
            <person name="Olsen L.C."/>
            <person name="Jubin C."/>
            <person name="Canestro C."/>
            <person name="Bouquet J.M."/>
            <person name="Danks G."/>
            <person name="Poulain J."/>
            <person name="Campsteijn C."/>
            <person name="Adamski M."/>
            <person name="Cross I."/>
            <person name="Yadetie F."/>
            <person name="Muffato M."/>
            <person name="Louis A."/>
            <person name="Butcher S."/>
            <person name="Tsagkogeorga G."/>
            <person name="Konrad A."/>
            <person name="Singh S."/>
            <person name="Jensen M.F."/>
            <person name="Cong E.H."/>
            <person name="Eikeseth-Otteraa H."/>
            <person name="Noel B."/>
            <person name="Anthouard V."/>
            <person name="Porcel B.M."/>
            <person name="Kachouri-Lafond R."/>
            <person name="Nishino A."/>
            <person name="Ugolini M."/>
            <person name="Chourrout P."/>
            <person name="Nishida H."/>
            <person name="Aasland R."/>
            <person name="Huzurbazar S."/>
            <person name="Westhof E."/>
            <person name="Delsuc F."/>
            <person name="Lehrach H."/>
            <person name="Reinhardt R."/>
            <person name="Weissenbach J."/>
            <person name="Roy S.W."/>
            <person name="Artiguenave F."/>
            <person name="Postlethwait J.H."/>
            <person name="Manak J.R."/>
            <person name="Thompson E.M."/>
            <person name="Jaillon O."/>
            <person name="Du Pasquier L."/>
            <person name="Boudinot P."/>
            <person name="Liberles D.A."/>
            <person name="Volff J.N."/>
            <person name="Philippe H."/>
            <person name="Lenhard B."/>
            <person name="Roest Crollius H."/>
            <person name="Wincker P."/>
            <person name="Chourrout D."/>
        </authorList>
    </citation>
    <scope>NUCLEOTIDE SEQUENCE [LARGE SCALE GENOMIC DNA]</scope>
</reference>